<dbReference type="AlphaFoldDB" id="A0A1I7U659"/>
<keyword evidence="1" id="KW-0732">Signal</keyword>
<accession>A0A1I7U659</accession>
<evidence type="ECO:0000256" key="1">
    <source>
        <dbReference type="SAM" id="SignalP"/>
    </source>
</evidence>
<name>A0A1I7U659_9PELO</name>
<proteinExistence type="predicted"/>
<feature type="chain" id="PRO_5009308470" evidence="1">
    <location>
        <begin position="17"/>
        <end position="76"/>
    </location>
</feature>
<feature type="signal peptide" evidence="1">
    <location>
        <begin position="1"/>
        <end position="16"/>
    </location>
</feature>
<protein>
    <submittedName>
        <fullName evidence="3">Secreted protein</fullName>
    </submittedName>
</protein>
<organism evidence="2 3">
    <name type="scientific">Caenorhabditis tropicalis</name>
    <dbReference type="NCBI Taxonomy" id="1561998"/>
    <lineage>
        <taxon>Eukaryota</taxon>
        <taxon>Metazoa</taxon>
        <taxon>Ecdysozoa</taxon>
        <taxon>Nematoda</taxon>
        <taxon>Chromadorea</taxon>
        <taxon>Rhabditida</taxon>
        <taxon>Rhabditina</taxon>
        <taxon>Rhabditomorpha</taxon>
        <taxon>Rhabditoidea</taxon>
        <taxon>Rhabditidae</taxon>
        <taxon>Peloderinae</taxon>
        <taxon>Caenorhabditis</taxon>
    </lineage>
</organism>
<dbReference type="Proteomes" id="UP000095282">
    <property type="component" value="Unplaced"/>
</dbReference>
<keyword evidence="2" id="KW-1185">Reference proteome</keyword>
<sequence>MKLFILILIILPSTNGAYMTGSFTVPKHLPIMSQADLLKAVHKPGLLAWRFNIPENSSVTAISLGGLEPLARLGCS</sequence>
<dbReference type="WBParaSite" id="Csp11.Scaffold629.g15252.t1">
    <property type="protein sequence ID" value="Csp11.Scaffold629.g15252.t1"/>
    <property type="gene ID" value="Csp11.Scaffold629.g15252"/>
</dbReference>
<reference evidence="3" key="1">
    <citation type="submission" date="2016-11" db="UniProtKB">
        <authorList>
            <consortium name="WormBaseParasite"/>
        </authorList>
    </citation>
    <scope>IDENTIFICATION</scope>
</reference>
<evidence type="ECO:0000313" key="2">
    <source>
        <dbReference type="Proteomes" id="UP000095282"/>
    </source>
</evidence>
<evidence type="ECO:0000313" key="3">
    <source>
        <dbReference type="WBParaSite" id="Csp11.Scaffold629.g15252.t1"/>
    </source>
</evidence>